<dbReference type="SUPFAM" id="SSF57850">
    <property type="entry name" value="RING/U-box"/>
    <property type="match status" value="1"/>
</dbReference>
<evidence type="ECO:0000256" key="2">
    <source>
        <dbReference type="ARBA" id="ARBA00022692"/>
    </source>
</evidence>
<sequence length="511" mass="55334">MAALPPRYTAAGGRSRSSDAPSTSGNDEMFSSGANNDRNQTSSETFEDSETVFLNRPSSAARDSDSREPTPADVSEATVVSPEASPTVVDAADEEPKKCWICYMDETEDTPFSSEWRSPCPCALTAHESCLLDWLADLENPKSRKRNGGAAKMLCPQCKSEIVISRPRSYIVDLVRSMERIAGRLVLPGMVFTLAGTVWAGCCAHGVYSLYLVFGPEDARRIFEDSVDGAWSPALNLGLPLIPLALIFSRTRYAEGLLPAIPVLFFATHSPGGHEADIDLWPPSAAMTFAALPYVKSFYNALYDRLFGKLERKWIAEVQPRAGEAEDPDIQQDPANAALPPLGDIGDGQILMEIDLELQVGMGDDNDQPQAMLGLGAGNNQQGAAGGQAAQGGQNGQGGPLLGRRHDDLIHDTSNVADTILGALLFPAISAGMGGILKYILPRSWTTPSSVLDRAKPGLLQSRWGRSVVGGCLFVLLKDALILYCRWKLAQTHRKRRVLNYDRTKKQVVGR</sequence>
<name>A0A443I5E5_BYSSP</name>
<evidence type="ECO:0000256" key="1">
    <source>
        <dbReference type="ARBA" id="ARBA00004141"/>
    </source>
</evidence>
<reference evidence="10 11" key="1">
    <citation type="journal article" date="2018" name="Front. Microbiol.">
        <title>Genomic and genetic insights into a cosmopolitan fungus, Paecilomyces variotii (Eurotiales).</title>
        <authorList>
            <person name="Urquhart A.S."/>
            <person name="Mondo S.J."/>
            <person name="Makela M.R."/>
            <person name="Hane J.K."/>
            <person name="Wiebenga A."/>
            <person name="He G."/>
            <person name="Mihaltcheva S."/>
            <person name="Pangilinan J."/>
            <person name="Lipzen A."/>
            <person name="Barry K."/>
            <person name="de Vries R.P."/>
            <person name="Grigoriev I.V."/>
            <person name="Idnurm A."/>
        </authorList>
    </citation>
    <scope>NUCLEOTIDE SEQUENCE [LARGE SCALE GENOMIC DNA]</scope>
    <source>
        <strain evidence="10 11">CBS 101075</strain>
    </source>
</reference>
<keyword evidence="5" id="KW-0862">Zinc</keyword>
<comment type="caution">
    <text evidence="10">The sequence shown here is derived from an EMBL/GenBank/DDBJ whole genome shotgun (WGS) entry which is preliminary data.</text>
</comment>
<dbReference type="PANTHER" id="PTHR46283">
    <property type="entry name" value="E3 UBIQUITIN-PROTEIN LIGASE MARCH5"/>
    <property type="match status" value="1"/>
</dbReference>
<feature type="region of interest" description="Disordered" evidence="8">
    <location>
        <begin position="1"/>
        <end position="90"/>
    </location>
</feature>
<keyword evidence="4" id="KW-0863">Zinc-finger</keyword>
<keyword evidence="2" id="KW-0812">Transmembrane</keyword>
<keyword evidence="3" id="KW-0479">Metal-binding</keyword>
<dbReference type="InterPro" id="IPR011016">
    <property type="entry name" value="Znf_RING-CH"/>
</dbReference>
<dbReference type="SMART" id="SM00744">
    <property type="entry name" value="RINGv"/>
    <property type="match status" value="1"/>
</dbReference>
<evidence type="ECO:0000256" key="7">
    <source>
        <dbReference type="ARBA" id="ARBA00023136"/>
    </source>
</evidence>
<feature type="compositionally biased region" description="Gly residues" evidence="8">
    <location>
        <begin position="384"/>
        <end position="401"/>
    </location>
</feature>
<dbReference type="Gene3D" id="3.30.40.10">
    <property type="entry name" value="Zinc/RING finger domain, C3HC4 (zinc finger)"/>
    <property type="match status" value="1"/>
</dbReference>
<feature type="compositionally biased region" description="Polar residues" evidence="8">
    <location>
        <begin position="32"/>
        <end position="44"/>
    </location>
</feature>
<dbReference type="EMBL" id="RCNU01000001">
    <property type="protein sequence ID" value="RWQ99284.1"/>
    <property type="molecule type" value="Genomic_DNA"/>
</dbReference>
<organism evidence="10 11">
    <name type="scientific">Byssochlamys spectabilis</name>
    <name type="common">Paecilomyces variotii</name>
    <dbReference type="NCBI Taxonomy" id="264951"/>
    <lineage>
        <taxon>Eukaryota</taxon>
        <taxon>Fungi</taxon>
        <taxon>Dikarya</taxon>
        <taxon>Ascomycota</taxon>
        <taxon>Pezizomycotina</taxon>
        <taxon>Eurotiomycetes</taxon>
        <taxon>Eurotiomycetidae</taxon>
        <taxon>Eurotiales</taxon>
        <taxon>Thermoascaceae</taxon>
        <taxon>Paecilomyces</taxon>
    </lineage>
</organism>
<keyword evidence="7" id="KW-0472">Membrane</keyword>
<evidence type="ECO:0000256" key="8">
    <source>
        <dbReference type="SAM" id="MobiDB-lite"/>
    </source>
</evidence>
<gene>
    <name evidence="10" type="ORF">C8Q69DRAFT_450548</name>
</gene>
<accession>A0A443I5E5</accession>
<keyword evidence="11" id="KW-1185">Reference proteome</keyword>
<dbReference type="GO" id="GO:0008270">
    <property type="term" value="F:zinc ion binding"/>
    <property type="evidence" value="ECO:0007669"/>
    <property type="project" value="UniProtKB-KW"/>
</dbReference>
<keyword evidence="6" id="KW-1133">Transmembrane helix</keyword>
<dbReference type="InterPro" id="IPR013083">
    <property type="entry name" value="Znf_RING/FYVE/PHD"/>
</dbReference>
<dbReference type="STRING" id="264951.A0A443I5E5"/>
<feature type="domain" description="RING-CH-type" evidence="9">
    <location>
        <begin position="91"/>
        <end position="165"/>
    </location>
</feature>
<evidence type="ECO:0000313" key="11">
    <source>
        <dbReference type="Proteomes" id="UP000283841"/>
    </source>
</evidence>
<dbReference type="AlphaFoldDB" id="A0A443I5E5"/>
<protein>
    <submittedName>
        <fullName evidence="10">RING finger domain protein</fullName>
    </submittedName>
</protein>
<comment type="subcellular location">
    <subcellularLocation>
        <location evidence="1">Membrane</location>
        <topology evidence="1">Multi-pass membrane protein</topology>
    </subcellularLocation>
</comment>
<evidence type="ECO:0000256" key="5">
    <source>
        <dbReference type="ARBA" id="ARBA00022833"/>
    </source>
</evidence>
<dbReference type="PROSITE" id="PS51292">
    <property type="entry name" value="ZF_RING_CH"/>
    <property type="match status" value="1"/>
</dbReference>
<evidence type="ECO:0000256" key="3">
    <source>
        <dbReference type="ARBA" id="ARBA00022723"/>
    </source>
</evidence>
<evidence type="ECO:0000313" key="10">
    <source>
        <dbReference type="EMBL" id="RWQ99284.1"/>
    </source>
</evidence>
<dbReference type="VEuPathDB" id="FungiDB:C8Q69DRAFT_450548"/>
<dbReference type="Proteomes" id="UP000283841">
    <property type="component" value="Unassembled WGS sequence"/>
</dbReference>
<dbReference type="GeneID" id="39598721"/>
<dbReference type="Pfam" id="PF12906">
    <property type="entry name" value="RINGv"/>
    <property type="match status" value="1"/>
</dbReference>
<evidence type="ECO:0000256" key="6">
    <source>
        <dbReference type="ARBA" id="ARBA00022989"/>
    </source>
</evidence>
<feature type="region of interest" description="Disordered" evidence="8">
    <location>
        <begin position="365"/>
        <end position="401"/>
    </location>
</feature>
<proteinExistence type="predicted"/>
<dbReference type="GO" id="GO:0016020">
    <property type="term" value="C:membrane"/>
    <property type="evidence" value="ECO:0007669"/>
    <property type="project" value="UniProtKB-SubCell"/>
</dbReference>
<evidence type="ECO:0000256" key="4">
    <source>
        <dbReference type="ARBA" id="ARBA00022771"/>
    </source>
</evidence>
<dbReference type="RefSeq" id="XP_028488929.1">
    <property type="nucleotide sequence ID" value="XM_028629444.1"/>
</dbReference>
<evidence type="ECO:0000259" key="9">
    <source>
        <dbReference type="PROSITE" id="PS51292"/>
    </source>
</evidence>